<evidence type="ECO:0000313" key="2">
    <source>
        <dbReference type="EMBL" id="MCA9383531.1"/>
    </source>
</evidence>
<dbReference type="EMBL" id="JAGQLK010000085">
    <property type="protein sequence ID" value="MCA9383531.1"/>
    <property type="molecule type" value="Genomic_DNA"/>
</dbReference>
<accession>A0A955RJ27</accession>
<comment type="caution">
    <text evidence="2">The sequence shown here is derived from an EMBL/GenBank/DDBJ whole genome shotgun (WGS) entry which is preliminary data.</text>
</comment>
<keyword evidence="1" id="KW-1133">Transmembrane helix</keyword>
<evidence type="ECO:0000313" key="3">
    <source>
        <dbReference type="Proteomes" id="UP000783287"/>
    </source>
</evidence>
<reference evidence="2" key="2">
    <citation type="journal article" date="2021" name="Microbiome">
        <title>Successional dynamics and alternative stable states in a saline activated sludge microbial community over 9 years.</title>
        <authorList>
            <person name="Wang Y."/>
            <person name="Ye J."/>
            <person name="Ju F."/>
            <person name="Liu L."/>
            <person name="Boyd J.A."/>
            <person name="Deng Y."/>
            <person name="Parks D.H."/>
            <person name="Jiang X."/>
            <person name="Yin X."/>
            <person name="Woodcroft B.J."/>
            <person name="Tyson G.W."/>
            <person name="Hugenholtz P."/>
            <person name="Polz M.F."/>
            <person name="Zhang T."/>
        </authorList>
    </citation>
    <scope>NUCLEOTIDE SEQUENCE</scope>
    <source>
        <strain evidence="2">HKST-UBA14</strain>
    </source>
</reference>
<sequence>NTEKFFMKSDRILLIAIAILLLVISIGSFLLRKQSTDEDLINDYPETGSIAQTVAIDPPEEIPLTNPTIDDLDVSIVEGQAHIDYDVLGAETVNEEHTAYISLLISDGWTITKEEKFNDSHSVIEAKKGELEIRYSFTAFSRGVKVTVRGDNI</sequence>
<name>A0A955RJ27_9BACT</name>
<feature type="non-terminal residue" evidence="2">
    <location>
        <position position="1"/>
    </location>
</feature>
<gene>
    <name evidence="2" type="ORF">KC909_04140</name>
</gene>
<organism evidence="2 3">
    <name type="scientific">Candidatus Dojkabacteria bacterium</name>
    <dbReference type="NCBI Taxonomy" id="2099670"/>
    <lineage>
        <taxon>Bacteria</taxon>
        <taxon>Candidatus Dojkabacteria</taxon>
    </lineage>
</organism>
<dbReference type="AlphaFoldDB" id="A0A955RJ27"/>
<dbReference type="Proteomes" id="UP000783287">
    <property type="component" value="Unassembled WGS sequence"/>
</dbReference>
<keyword evidence="1" id="KW-0472">Membrane</keyword>
<protein>
    <submittedName>
        <fullName evidence="2">Uncharacterized protein</fullName>
    </submittedName>
</protein>
<proteinExistence type="predicted"/>
<evidence type="ECO:0000256" key="1">
    <source>
        <dbReference type="SAM" id="Phobius"/>
    </source>
</evidence>
<reference evidence="2" key="1">
    <citation type="submission" date="2020-04" db="EMBL/GenBank/DDBJ databases">
        <authorList>
            <person name="Zhang T."/>
        </authorList>
    </citation>
    <scope>NUCLEOTIDE SEQUENCE</scope>
    <source>
        <strain evidence="2">HKST-UBA14</strain>
    </source>
</reference>
<feature type="transmembrane region" description="Helical" evidence="1">
    <location>
        <begin position="12"/>
        <end position="31"/>
    </location>
</feature>
<keyword evidence="1" id="KW-0812">Transmembrane</keyword>